<name>A0A6J4PZE3_9ACTN</name>
<feature type="non-terminal residue" evidence="2">
    <location>
        <position position="41"/>
    </location>
</feature>
<protein>
    <submittedName>
        <fullName evidence="2">Uncharacterized protein</fullName>
    </submittedName>
</protein>
<feature type="compositionally biased region" description="Basic and acidic residues" evidence="1">
    <location>
        <begin position="1"/>
        <end position="15"/>
    </location>
</feature>
<feature type="non-terminal residue" evidence="2">
    <location>
        <position position="1"/>
    </location>
</feature>
<accession>A0A6J4PZE3</accession>
<evidence type="ECO:0000256" key="1">
    <source>
        <dbReference type="SAM" id="MobiDB-lite"/>
    </source>
</evidence>
<feature type="region of interest" description="Disordered" evidence="1">
    <location>
        <begin position="1"/>
        <end position="41"/>
    </location>
</feature>
<organism evidence="2">
    <name type="scientific">uncultured Rubrobacteraceae bacterium</name>
    <dbReference type="NCBI Taxonomy" id="349277"/>
    <lineage>
        <taxon>Bacteria</taxon>
        <taxon>Bacillati</taxon>
        <taxon>Actinomycetota</taxon>
        <taxon>Rubrobacteria</taxon>
        <taxon>Rubrobacterales</taxon>
        <taxon>Rubrobacteraceae</taxon>
        <taxon>environmental samples</taxon>
    </lineage>
</organism>
<evidence type="ECO:0000313" key="2">
    <source>
        <dbReference type="EMBL" id="CAA9427996.1"/>
    </source>
</evidence>
<reference evidence="2" key="1">
    <citation type="submission" date="2020-02" db="EMBL/GenBank/DDBJ databases">
        <authorList>
            <person name="Meier V. D."/>
        </authorList>
    </citation>
    <scope>NUCLEOTIDE SEQUENCE</scope>
    <source>
        <strain evidence="2">AVDCRST_MAG03</strain>
    </source>
</reference>
<sequence length="41" mass="4763">GREGAHSIGGHDLRQRILSYPAKGPRTYRSRPLLRDLHRRL</sequence>
<dbReference type="EMBL" id="CADCUT010000180">
    <property type="protein sequence ID" value="CAA9427996.1"/>
    <property type="molecule type" value="Genomic_DNA"/>
</dbReference>
<proteinExistence type="predicted"/>
<dbReference type="AlphaFoldDB" id="A0A6J4PZE3"/>
<gene>
    <name evidence="2" type="ORF">AVDCRST_MAG03-3035</name>
</gene>